<dbReference type="InterPro" id="IPR004360">
    <property type="entry name" value="Glyas_Fos-R_dOase_dom"/>
</dbReference>
<dbReference type="RefSeq" id="WP_101549836.1">
    <property type="nucleotide sequence ID" value="NZ_DBFBJK010000484.1"/>
</dbReference>
<dbReference type="InterPro" id="IPR037523">
    <property type="entry name" value="VOC_core"/>
</dbReference>
<organism evidence="6 7">
    <name type="scientific">Anaerotruncus massiliensis</name>
    <name type="common">ex Liu et al. 2021</name>
    <dbReference type="NCBI Taxonomy" id="2321404"/>
    <lineage>
        <taxon>Bacteria</taxon>
        <taxon>Bacillati</taxon>
        <taxon>Bacillota</taxon>
        <taxon>Clostridia</taxon>
        <taxon>Eubacteriales</taxon>
        <taxon>Oscillospiraceae</taxon>
        <taxon>Anaerotruncus</taxon>
    </lineage>
</organism>
<dbReference type="GO" id="GO:0005737">
    <property type="term" value="C:cytoplasm"/>
    <property type="evidence" value="ECO:0007669"/>
    <property type="project" value="TreeGrafter"/>
</dbReference>
<dbReference type="EMBL" id="RCHT01000034">
    <property type="protein sequence ID" value="RLL08188.1"/>
    <property type="molecule type" value="Genomic_DNA"/>
</dbReference>
<dbReference type="Pfam" id="PF00903">
    <property type="entry name" value="Glyoxalase"/>
    <property type="match status" value="1"/>
</dbReference>
<name>A0A498CNL5_9FIRM</name>
<reference evidence="6 7" key="1">
    <citation type="submission" date="2018-10" db="EMBL/GenBank/DDBJ databases">
        <title>Anaerotruncus faecis sp. nov., isolated from human feces.</title>
        <authorList>
            <person name="Wang Y.-J."/>
        </authorList>
    </citation>
    <scope>NUCLEOTIDE SEQUENCE [LARGE SCALE GENOMIC DNA]</scope>
    <source>
        <strain evidence="6 7">22A2-44</strain>
    </source>
</reference>
<dbReference type="InterPro" id="IPR029068">
    <property type="entry name" value="Glyas_Bleomycin-R_OHBP_Dase"/>
</dbReference>
<keyword evidence="6" id="KW-0456">Lyase</keyword>
<dbReference type="SUPFAM" id="SSF54593">
    <property type="entry name" value="Glyoxalase/Bleomycin resistance protein/Dihydroxybiphenyl dioxygenase"/>
    <property type="match status" value="1"/>
</dbReference>
<comment type="caution">
    <text evidence="6">The sequence shown here is derived from an EMBL/GenBank/DDBJ whole genome shotgun (WGS) entry which is preliminary data.</text>
</comment>
<dbReference type="GO" id="GO:0019243">
    <property type="term" value="P:methylglyoxal catabolic process to D-lactate via S-lactoyl-glutathione"/>
    <property type="evidence" value="ECO:0007669"/>
    <property type="project" value="TreeGrafter"/>
</dbReference>
<evidence type="ECO:0000256" key="1">
    <source>
        <dbReference type="ARBA" id="ARBA00030291"/>
    </source>
</evidence>
<gene>
    <name evidence="6" type="ORF">D4A47_12260</name>
</gene>
<evidence type="ECO:0000259" key="5">
    <source>
        <dbReference type="PROSITE" id="PS51819"/>
    </source>
</evidence>
<evidence type="ECO:0000313" key="7">
    <source>
        <dbReference type="Proteomes" id="UP000276301"/>
    </source>
</evidence>
<dbReference type="PANTHER" id="PTHR46036:SF5">
    <property type="entry name" value="LACTOYLGLUTATHIONE LYASE"/>
    <property type="match status" value="1"/>
</dbReference>
<protein>
    <recommendedName>
        <fullName evidence="2">Aldoketomutase</fullName>
    </recommendedName>
    <alternativeName>
        <fullName evidence="1">Ketone-aldehyde mutase</fullName>
    </alternativeName>
    <alternativeName>
        <fullName evidence="3">Methylglyoxalase</fullName>
    </alternativeName>
    <alternativeName>
        <fullName evidence="4">S-D-lactoylglutathione methylglyoxal lyase</fullName>
    </alternativeName>
</protein>
<evidence type="ECO:0000256" key="2">
    <source>
        <dbReference type="ARBA" id="ARBA00030892"/>
    </source>
</evidence>
<keyword evidence="7" id="KW-1185">Reference proteome</keyword>
<evidence type="ECO:0000256" key="3">
    <source>
        <dbReference type="ARBA" id="ARBA00032460"/>
    </source>
</evidence>
<feature type="domain" description="VOC" evidence="5">
    <location>
        <begin position="3"/>
        <end position="120"/>
    </location>
</feature>
<dbReference type="AlphaFoldDB" id="A0A498CNL5"/>
<dbReference type="Gene3D" id="3.10.180.10">
    <property type="entry name" value="2,3-Dihydroxybiphenyl 1,2-Dioxygenase, domain 1"/>
    <property type="match status" value="1"/>
</dbReference>
<dbReference type="Proteomes" id="UP000276301">
    <property type="component" value="Unassembled WGS sequence"/>
</dbReference>
<evidence type="ECO:0000313" key="6">
    <source>
        <dbReference type="EMBL" id="RLL08188.1"/>
    </source>
</evidence>
<dbReference type="GO" id="GO:0004462">
    <property type="term" value="F:lactoylglutathione lyase activity"/>
    <property type="evidence" value="ECO:0007669"/>
    <property type="project" value="TreeGrafter"/>
</dbReference>
<evidence type="ECO:0000256" key="4">
    <source>
        <dbReference type="ARBA" id="ARBA00033298"/>
    </source>
</evidence>
<sequence>MIRFNHFNFNVLDLQKSLDFYREALELAPVREKNAADGSFRLVYLGDGESDFTLELTWLRDRKEPYNLGELEYHLAFVTDRFDELHEKHARMGCICFENPGMGIYFIHDPDGYWIEIVPQR</sequence>
<dbReference type="PROSITE" id="PS51819">
    <property type="entry name" value="VOC"/>
    <property type="match status" value="1"/>
</dbReference>
<dbReference type="PANTHER" id="PTHR46036">
    <property type="entry name" value="LACTOYLGLUTATHIONE LYASE"/>
    <property type="match status" value="1"/>
</dbReference>
<accession>A0A498CNL5</accession>
<proteinExistence type="predicted"/>